<dbReference type="EMBL" id="CANTFL010000080">
    <property type="protein sequence ID" value="CAI5711274.1"/>
    <property type="molecule type" value="Genomic_DNA"/>
</dbReference>
<evidence type="ECO:0000313" key="3">
    <source>
        <dbReference type="Proteomes" id="UP001162031"/>
    </source>
</evidence>
<proteinExistence type="predicted"/>
<reference evidence="2" key="1">
    <citation type="submission" date="2022-12" db="EMBL/GenBank/DDBJ databases">
        <authorList>
            <person name="Webb A."/>
        </authorList>
    </citation>
    <scope>NUCLEOTIDE SEQUENCE</scope>
    <source>
        <strain evidence="2">Hp1</strain>
    </source>
</reference>
<keyword evidence="3" id="KW-1185">Reference proteome</keyword>
<evidence type="ECO:0000256" key="1">
    <source>
        <dbReference type="SAM" id="MobiDB-lite"/>
    </source>
</evidence>
<comment type="caution">
    <text evidence="2">The sequence shown here is derived from an EMBL/GenBank/DDBJ whole genome shotgun (WGS) entry which is preliminary data.</text>
</comment>
<dbReference type="InterPro" id="IPR052727">
    <property type="entry name" value="Rab4/Rab5_effector"/>
</dbReference>
<dbReference type="PANTHER" id="PTHR13510:SF44">
    <property type="entry name" value="RABENOSYN-5"/>
    <property type="match status" value="1"/>
</dbReference>
<accession>A0AAV0SZN8</accession>
<dbReference type="PANTHER" id="PTHR13510">
    <property type="entry name" value="FYVE-FINGER-CONTAINING RAB5 EFFECTOR PROTEIN RABENOSYN-5-RELATED"/>
    <property type="match status" value="1"/>
</dbReference>
<protein>
    <recommendedName>
        <fullName evidence="4">FYVE-type domain-containing protein</fullName>
    </recommendedName>
</protein>
<evidence type="ECO:0000313" key="2">
    <source>
        <dbReference type="EMBL" id="CAI5711274.1"/>
    </source>
</evidence>
<evidence type="ECO:0008006" key="4">
    <source>
        <dbReference type="Google" id="ProtNLM"/>
    </source>
</evidence>
<dbReference type="InterPro" id="IPR023393">
    <property type="entry name" value="START-like_dom_sf"/>
</dbReference>
<organism evidence="2 3">
    <name type="scientific">Hyaloperonospora brassicae</name>
    <name type="common">Brassica downy mildew</name>
    <name type="synonym">Peronospora brassicae</name>
    <dbReference type="NCBI Taxonomy" id="162125"/>
    <lineage>
        <taxon>Eukaryota</taxon>
        <taxon>Sar</taxon>
        <taxon>Stramenopiles</taxon>
        <taxon>Oomycota</taxon>
        <taxon>Peronosporomycetes</taxon>
        <taxon>Peronosporales</taxon>
        <taxon>Peronosporaceae</taxon>
        <taxon>Hyaloperonospora</taxon>
    </lineage>
</organism>
<dbReference type="Gene3D" id="3.30.530.20">
    <property type="match status" value="1"/>
</dbReference>
<dbReference type="AlphaFoldDB" id="A0AAV0SZN8"/>
<feature type="region of interest" description="Disordered" evidence="1">
    <location>
        <begin position="84"/>
        <end position="105"/>
    </location>
</feature>
<name>A0AAV0SZN8_HYABA</name>
<gene>
    <name evidence="2" type="ORF">HBR001_LOCUS630</name>
</gene>
<dbReference type="Proteomes" id="UP001162031">
    <property type="component" value="Unassembled WGS sequence"/>
</dbReference>
<sequence>MKFPLPTCPFQPLELSDRDKGALRALSDDILAETMAEYDSMLLYENGVVDTERWKLLKRKENLVAYQDRCALAVTLKASHSMTKPMSIDGSTDDPVSPLRSTSSPLTKAPAQRVLWHGTLNCDLDDLMLGVVNQSADVWKIKSSYVEDNGLDYFLLSSLTERSAANPFDGLQVKWTVNDMGPTMAKSLMRPRDFVFLESTGITHSPATGERMGYYICKSLELAGAPELPEYKLVRGKMELYHLFRLKSKGVVEVYARALCDLRGEMPSTSVSLFSAEAMSTLSLTAAFAERRKVMWLLYRMEPCEGGKPSFDLCSVCTKDLSKSLLPFMNKACRICFGRICPRCRIPKKLSFLSRQTRGVIKKSIDVCTRCVHTSAHMSAVTVAQGELSLDNPTALLYESAATQSLSYISLVPLG</sequence>